<dbReference type="InterPro" id="IPR011066">
    <property type="entry name" value="MscS_channel_C_sf"/>
</dbReference>
<dbReference type="Proteomes" id="UP000324358">
    <property type="component" value="Unassembled WGS sequence"/>
</dbReference>
<evidence type="ECO:0000259" key="10">
    <source>
        <dbReference type="Pfam" id="PF21088"/>
    </source>
</evidence>
<comment type="similarity">
    <text evidence="2">Belongs to the MscS (TC 1.A.23) family.</text>
</comment>
<evidence type="ECO:0000259" key="9">
    <source>
        <dbReference type="Pfam" id="PF21082"/>
    </source>
</evidence>
<feature type="transmembrane region" description="Helical" evidence="7">
    <location>
        <begin position="83"/>
        <end position="101"/>
    </location>
</feature>
<dbReference type="Gene3D" id="1.10.287.1260">
    <property type="match status" value="1"/>
</dbReference>
<dbReference type="PANTHER" id="PTHR30347:SF1">
    <property type="entry name" value="MECHANOSENSITIVE CHANNEL MSCK"/>
    <property type="match status" value="1"/>
</dbReference>
<comment type="subcellular location">
    <subcellularLocation>
        <location evidence="1">Cell membrane</location>
        <topology evidence="1">Multi-pass membrane protein</topology>
    </subcellularLocation>
</comment>
<dbReference type="AlphaFoldDB" id="A0A5D0QUC9"/>
<evidence type="ECO:0000313" key="12">
    <source>
        <dbReference type="Proteomes" id="UP000324358"/>
    </source>
</evidence>
<proteinExistence type="inferred from homology"/>
<evidence type="ECO:0000313" key="11">
    <source>
        <dbReference type="EMBL" id="TYB72038.1"/>
    </source>
</evidence>
<dbReference type="Pfam" id="PF00924">
    <property type="entry name" value="MS_channel_2nd"/>
    <property type="match status" value="1"/>
</dbReference>
<dbReference type="Gene3D" id="3.30.70.100">
    <property type="match status" value="1"/>
</dbReference>
<dbReference type="Pfam" id="PF21082">
    <property type="entry name" value="MS_channel_3rd"/>
    <property type="match status" value="1"/>
</dbReference>
<dbReference type="Gene3D" id="2.30.30.60">
    <property type="match status" value="1"/>
</dbReference>
<feature type="transmembrane region" description="Helical" evidence="7">
    <location>
        <begin position="107"/>
        <end position="127"/>
    </location>
</feature>
<evidence type="ECO:0000256" key="1">
    <source>
        <dbReference type="ARBA" id="ARBA00004651"/>
    </source>
</evidence>
<evidence type="ECO:0000256" key="6">
    <source>
        <dbReference type="ARBA" id="ARBA00023136"/>
    </source>
</evidence>
<accession>A0A5D0QUC9</accession>
<evidence type="ECO:0000256" key="4">
    <source>
        <dbReference type="ARBA" id="ARBA00022692"/>
    </source>
</evidence>
<dbReference type="PANTHER" id="PTHR30347">
    <property type="entry name" value="POTASSIUM CHANNEL RELATED"/>
    <property type="match status" value="1"/>
</dbReference>
<dbReference type="InterPro" id="IPR049278">
    <property type="entry name" value="MS_channel_C"/>
</dbReference>
<organism evidence="11 12">
    <name type="scientific">Bizionia algoritergicola</name>
    <dbReference type="NCBI Taxonomy" id="291187"/>
    <lineage>
        <taxon>Bacteria</taxon>
        <taxon>Pseudomonadati</taxon>
        <taxon>Bacteroidota</taxon>
        <taxon>Flavobacteriia</taxon>
        <taxon>Flavobacteriales</taxon>
        <taxon>Flavobacteriaceae</taxon>
        <taxon>Bizionia</taxon>
    </lineage>
</organism>
<dbReference type="InterPro" id="IPR011014">
    <property type="entry name" value="MscS_channel_TM-2"/>
</dbReference>
<evidence type="ECO:0000256" key="2">
    <source>
        <dbReference type="ARBA" id="ARBA00008017"/>
    </source>
</evidence>
<evidence type="ECO:0000256" key="5">
    <source>
        <dbReference type="ARBA" id="ARBA00022989"/>
    </source>
</evidence>
<evidence type="ECO:0000256" key="7">
    <source>
        <dbReference type="SAM" id="Phobius"/>
    </source>
</evidence>
<dbReference type="SUPFAM" id="SSF50182">
    <property type="entry name" value="Sm-like ribonucleoproteins"/>
    <property type="match status" value="1"/>
</dbReference>
<dbReference type="GO" id="GO:0005886">
    <property type="term" value="C:plasma membrane"/>
    <property type="evidence" value="ECO:0007669"/>
    <property type="project" value="UniProtKB-SubCell"/>
</dbReference>
<protein>
    <submittedName>
        <fullName evidence="11">Mechanosensitive ion channel</fullName>
    </submittedName>
</protein>
<dbReference type="RefSeq" id="WP_066254264.1">
    <property type="nucleotide sequence ID" value="NZ_VSKL01000005.1"/>
</dbReference>
<reference evidence="11 12" key="1">
    <citation type="submission" date="2019-08" db="EMBL/GenBank/DDBJ databases">
        <title>Genomes of Antarctic Bizionia species.</title>
        <authorList>
            <person name="Bowman J.P."/>
        </authorList>
    </citation>
    <scope>NUCLEOTIDE SEQUENCE [LARGE SCALE GENOMIC DNA]</scope>
    <source>
        <strain evidence="11 12">APA-1</strain>
    </source>
</reference>
<dbReference type="SUPFAM" id="SSF82861">
    <property type="entry name" value="Mechanosensitive channel protein MscS (YggB), transmembrane region"/>
    <property type="match status" value="1"/>
</dbReference>
<dbReference type="InterPro" id="IPR006685">
    <property type="entry name" value="MscS_channel_2nd"/>
</dbReference>
<feature type="transmembrane region" description="Helical" evidence="7">
    <location>
        <begin position="38"/>
        <end position="62"/>
    </location>
</feature>
<keyword evidence="6 7" id="KW-0472">Membrane</keyword>
<name>A0A5D0QUC9_9FLAO</name>
<feature type="domain" description="Mechanosensitive ion channel MscS C-terminal" evidence="9">
    <location>
        <begin position="200"/>
        <end position="282"/>
    </location>
</feature>
<dbReference type="InterPro" id="IPR010920">
    <property type="entry name" value="LSM_dom_sf"/>
</dbReference>
<dbReference type="Pfam" id="PF21088">
    <property type="entry name" value="MS_channel_1st"/>
    <property type="match status" value="1"/>
</dbReference>
<gene>
    <name evidence="11" type="ORF">ES675_12800</name>
</gene>
<sequence length="297" mass="33479">MQNKFEDIEDAVTESGAWETFVEFLNLGFQFGSEASPINISVGLLVLIIIIYLLTTIVLNFLHRLYAKRLPQADKAKFNTVFSFARWLIYLVVILVVFDSVGVNVTAIFAASAALLIGVGLALQTFFQDILSGVFILVDQSLHVGDIIEIEGKVGRVEEIKLRTTRAVTIDNRVLVIPNHLYLTNSLYNWTQNDISTRENITVGVAYGSDTQLVKRLLLEAANSHPEVLDDTSTVVLFTDFGDSSLIFKVVFTVRDSFKSQFPKSDIRFEIDRLFRENNVSIPFPQRDIHIIEKKSK</sequence>
<dbReference type="InterPro" id="IPR052702">
    <property type="entry name" value="MscS-like_channel"/>
</dbReference>
<dbReference type="InterPro" id="IPR023408">
    <property type="entry name" value="MscS_beta-dom_sf"/>
</dbReference>
<keyword evidence="4 7" id="KW-0812">Transmembrane</keyword>
<feature type="domain" description="Mechanosensitive ion channel transmembrane helices 2/3" evidence="10">
    <location>
        <begin position="88"/>
        <end position="124"/>
    </location>
</feature>
<feature type="domain" description="Mechanosensitive ion channel MscS" evidence="8">
    <location>
        <begin position="126"/>
        <end position="191"/>
    </location>
</feature>
<evidence type="ECO:0000259" key="8">
    <source>
        <dbReference type="Pfam" id="PF00924"/>
    </source>
</evidence>
<dbReference type="EMBL" id="VSKL01000005">
    <property type="protein sequence ID" value="TYB72038.1"/>
    <property type="molecule type" value="Genomic_DNA"/>
</dbReference>
<keyword evidence="12" id="KW-1185">Reference proteome</keyword>
<dbReference type="InterPro" id="IPR049142">
    <property type="entry name" value="MS_channel_1st"/>
</dbReference>
<keyword evidence="5 7" id="KW-1133">Transmembrane helix</keyword>
<evidence type="ECO:0000256" key="3">
    <source>
        <dbReference type="ARBA" id="ARBA00022475"/>
    </source>
</evidence>
<dbReference type="GO" id="GO:0008381">
    <property type="term" value="F:mechanosensitive monoatomic ion channel activity"/>
    <property type="evidence" value="ECO:0007669"/>
    <property type="project" value="UniProtKB-ARBA"/>
</dbReference>
<dbReference type="OrthoDB" id="9809206at2"/>
<keyword evidence="3" id="KW-1003">Cell membrane</keyword>
<comment type="caution">
    <text evidence="11">The sequence shown here is derived from an EMBL/GenBank/DDBJ whole genome shotgun (WGS) entry which is preliminary data.</text>
</comment>
<dbReference type="SUPFAM" id="SSF82689">
    <property type="entry name" value="Mechanosensitive channel protein MscS (YggB), C-terminal domain"/>
    <property type="match status" value="1"/>
</dbReference>